<evidence type="ECO:0000313" key="4">
    <source>
        <dbReference type="EMBL" id="TRW23945.1"/>
    </source>
</evidence>
<dbReference type="GO" id="GO:0006355">
    <property type="term" value="P:regulation of DNA-templated transcription"/>
    <property type="evidence" value="ECO:0007669"/>
    <property type="project" value="TreeGrafter"/>
</dbReference>
<dbReference type="AlphaFoldDB" id="A0A552V0D4"/>
<dbReference type="InterPro" id="IPR011006">
    <property type="entry name" value="CheY-like_superfamily"/>
</dbReference>
<keyword evidence="5" id="KW-1185">Reference proteome</keyword>
<dbReference type="SMART" id="SM00850">
    <property type="entry name" value="LytTR"/>
    <property type="match status" value="1"/>
</dbReference>
<accession>A0A552V0D4</accession>
<dbReference type="PANTHER" id="PTHR48111">
    <property type="entry name" value="REGULATOR OF RPOS"/>
    <property type="match status" value="1"/>
</dbReference>
<evidence type="ECO:0000256" key="2">
    <source>
        <dbReference type="PROSITE-ProRule" id="PRU00169"/>
    </source>
</evidence>
<dbReference type="GO" id="GO:0032993">
    <property type="term" value="C:protein-DNA complex"/>
    <property type="evidence" value="ECO:0007669"/>
    <property type="project" value="TreeGrafter"/>
</dbReference>
<dbReference type="Proteomes" id="UP000320643">
    <property type="component" value="Unassembled WGS sequence"/>
</dbReference>
<dbReference type="PANTHER" id="PTHR48111:SF69">
    <property type="entry name" value="RESPONSE REGULATOR RECEIVER"/>
    <property type="match status" value="1"/>
</dbReference>
<keyword evidence="1" id="KW-0238">DNA-binding</keyword>
<proteinExistence type="predicted"/>
<evidence type="ECO:0000313" key="5">
    <source>
        <dbReference type="Proteomes" id="UP000320643"/>
    </source>
</evidence>
<keyword evidence="2" id="KW-0597">Phosphoprotein</keyword>
<dbReference type="PROSITE" id="PS50110">
    <property type="entry name" value="RESPONSE_REGULATORY"/>
    <property type="match status" value="1"/>
</dbReference>
<evidence type="ECO:0000256" key="1">
    <source>
        <dbReference type="ARBA" id="ARBA00023125"/>
    </source>
</evidence>
<dbReference type="GO" id="GO:0005829">
    <property type="term" value="C:cytosol"/>
    <property type="evidence" value="ECO:0007669"/>
    <property type="project" value="TreeGrafter"/>
</dbReference>
<dbReference type="InterPro" id="IPR007492">
    <property type="entry name" value="LytTR_DNA-bd_dom"/>
</dbReference>
<evidence type="ECO:0000259" key="3">
    <source>
        <dbReference type="PROSITE" id="PS50110"/>
    </source>
</evidence>
<protein>
    <submittedName>
        <fullName evidence="4">Response regulator transcription factor</fullName>
    </submittedName>
</protein>
<dbReference type="OrthoDB" id="2168082at2"/>
<feature type="domain" description="Response regulatory" evidence="3">
    <location>
        <begin position="6"/>
        <end position="116"/>
    </location>
</feature>
<dbReference type="GO" id="GO:0000976">
    <property type="term" value="F:transcription cis-regulatory region binding"/>
    <property type="evidence" value="ECO:0007669"/>
    <property type="project" value="TreeGrafter"/>
</dbReference>
<sequence length="240" mass="27159">MNTKIRCLLLDDELPGLMLLKMLCEQMPELEVVKAFNSPQLLLQEQAGLEYDLLITDIEMPGMNGLQVADALKGKAIIFTTAYKNFAVDAFDRDAVDYVVKPVKQERLQQAVQKVAGRMAKPEPAAPKQIQLNTDKGKALINVDSIFCMFTSKIDSRDKILFLNDGSKITAKNCSFEKLLDMLPEKDFCRVNKKAIIAIKHVQFYAHDIITADRLLPDGTHYTFALSEIYRNDFIKKVKI</sequence>
<reference evidence="4 5" key="1">
    <citation type="submission" date="2019-07" db="EMBL/GenBank/DDBJ databases">
        <title>Flavobacterium sp. nov., isolated from glacier ice.</title>
        <authorList>
            <person name="Liu Q."/>
            <person name="Xin Y.-H."/>
        </authorList>
    </citation>
    <scope>NUCLEOTIDE SEQUENCE [LARGE SCALE GENOMIC DNA]</scope>
    <source>
        <strain evidence="4 5">ZT4R6</strain>
    </source>
</reference>
<dbReference type="Gene3D" id="3.40.50.2300">
    <property type="match status" value="1"/>
</dbReference>
<organism evidence="4 5">
    <name type="scientific">Flavobacterium zepuense</name>
    <dbReference type="NCBI Taxonomy" id="2593302"/>
    <lineage>
        <taxon>Bacteria</taxon>
        <taxon>Pseudomonadati</taxon>
        <taxon>Bacteroidota</taxon>
        <taxon>Flavobacteriia</taxon>
        <taxon>Flavobacteriales</taxon>
        <taxon>Flavobacteriaceae</taxon>
        <taxon>Flavobacterium</taxon>
    </lineage>
</organism>
<dbReference type="InterPro" id="IPR039420">
    <property type="entry name" value="WalR-like"/>
</dbReference>
<dbReference type="Gene3D" id="2.40.50.1020">
    <property type="entry name" value="LytTr DNA-binding domain"/>
    <property type="match status" value="1"/>
</dbReference>
<name>A0A552V0D4_9FLAO</name>
<dbReference type="SMART" id="SM00448">
    <property type="entry name" value="REC"/>
    <property type="match status" value="1"/>
</dbReference>
<dbReference type="Pfam" id="PF00072">
    <property type="entry name" value="Response_reg"/>
    <property type="match status" value="1"/>
</dbReference>
<dbReference type="EMBL" id="VJVZ01000007">
    <property type="protein sequence ID" value="TRW23945.1"/>
    <property type="molecule type" value="Genomic_DNA"/>
</dbReference>
<dbReference type="InterPro" id="IPR001789">
    <property type="entry name" value="Sig_transdc_resp-reg_receiver"/>
</dbReference>
<dbReference type="SUPFAM" id="SSF52172">
    <property type="entry name" value="CheY-like"/>
    <property type="match status" value="1"/>
</dbReference>
<gene>
    <name evidence="4" type="ORF">FMM05_12365</name>
</gene>
<dbReference type="GO" id="GO:0000156">
    <property type="term" value="F:phosphorelay response regulator activity"/>
    <property type="evidence" value="ECO:0007669"/>
    <property type="project" value="TreeGrafter"/>
</dbReference>
<feature type="modified residue" description="4-aspartylphosphate" evidence="2">
    <location>
        <position position="57"/>
    </location>
</feature>
<comment type="caution">
    <text evidence="4">The sequence shown here is derived from an EMBL/GenBank/DDBJ whole genome shotgun (WGS) entry which is preliminary data.</text>
</comment>
<dbReference type="RefSeq" id="WP_143373693.1">
    <property type="nucleotide sequence ID" value="NZ_VJVZ01000007.1"/>
</dbReference>